<evidence type="ECO:0000313" key="4">
    <source>
        <dbReference type="Proteomes" id="UP000283734"/>
    </source>
</evidence>
<dbReference type="Pfam" id="PF13439">
    <property type="entry name" value="Glyco_transf_4"/>
    <property type="match status" value="1"/>
</dbReference>
<dbReference type="GO" id="GO:0016757">
    <property type="term" value="F:glycosyltransferase activity"/>
    <property type="evidence" value="ECO:0007669"/>
    <property type="project" value="UniProtKB-ARBA"/>
</dbReference>
<proteinExistence type="predicted"/>
<dbReference type="Pfam" id="PF00534">
    <property type="entry name" value="Glycos_transf_1"/>
    <property type="match status" value="1"/>
</dbReference>
<dbReference type="CDD" id="cd03811">
    <property type="entry name" value="GT4_GT28_WabH-like"/>
    <property type="match status" value="1"/>
</dbReference>
<gene>
    <name evidence="3" type="ORF">D4A39_11915</name>
</gene>
<dbReference type="PANTHER" id="PTHR12526">
    <property type="entry name" value="GLYCOSYLTRANSFERASE"/>
    <property type="match status" value="1"/>
</dbReference>
<protein>
    <submittedName>
        <fullName evidence="3">Glycosyltransferase</fullName>
    </submittedName>
</protein>
<dbReference type="Proteomes" id="UP000283734">
    <property type="component" value="Unassembled WGS sequence"/>
</dbReference>
<dbReference type="InterPro" id="IPR001296">
    <property type="entry name" value="Glyco_trans_1"/>
</dbReference>
<evidence type="ECO:0000313" key="3">
    <source>
        <dbReference type="EMBL" id="RJG17587.1"/>
    </source>
</evidence>
<evidence type="ECO:0000259" key="2">
    <source>
        <dbReference type="Pfam" id="PF13439"/>
    </source>
</evidence>
<dbReference type="InterPro" id="IPR028098">
    <property type="entry name" value="Glyco_trans_4-like_N"/>
</dbReference>
<evidence type="ECO:0000259" key="1">
    <source>
        <dbReference type="Pfam" id="PF00534"/>
    </source>
</evidence>
<comment type="caution">
    <text evidence="3">The sequence shown here is derived from an EMBL/GenBank/DDBJ whole genome shotgun (WGS) entry which is preliminary data.</text>
</comment>
<sequence>MRRKIAILLPDLRPGGAEKLHVDLATQWEKCGIQTIFVLRKRDGALLDAIPESGSVVELKANRVRNVLSPLIKYLKQSPPDVLLVAMWPLTVIAPIAAKLAGFKGRVVVSEHSPLSIAYARKGKLHNTLMGLTMRLAYPLASARVGVSCGVAEDMATLSGMDLPRISVIHNPAALGNGERELPNPFAADDVGSPIILSVGTLKPVKRHDLLIRAFSLLPKKLGARLYILGDGLEANSLKRLVSSLGLEDVVRFSGFVRDTAPWYAHASLFVLASDYEGFGNVIVEAMEYGVSVVSTDCPVGPREILGNGKYGKLVAPNNAEALASAMLASLEKPTDPSLLKHRALDFSIEFIAQKYVETCLGNTN</sequence>
<dbReference type="SUPFAM" id="SSF53756">
    <property type="entry name" value="UDP-Glycosyltransferase/glycogen phosphorylase"/>
    <property type="match status" value="1"/>
</dbReference>
<feature type="domain" description="Glycosyltransferase subfamily 4-like N-terminal" evidence="2">
    <location>
        <begin position="14"/>
        <end position="172"/>
    </location>
</feature>
<dbReference type="Gene3D" id="3.40.50.2000">
    <property type="entry name" value="Glycogen Phosphorylase B"/>
    <property type="match status" value="2"/>
</dbReference>
<reference evidence="3 4" key="1">
    <citation type="submission" date="2018-09" db="EMBL/GenBank/DDBJ databases">
        <title>Alcanivorax profundi sp. nov., isolated from 1000 m-depth seawater of the Mariana Trench.</title>
        <authorList>
            <person name="Liu J."/>
        </authorList>
    </citation>
    <scope>NUCLEOTIDE SEQUENCE [LARGE SCALE GENOMIC DNA]</scope>
    <source>
        <strain evidence="3 4">MTEO17</strain>
    </source>
</reference>
<keyword evidence="3" id="KW-0808">Transferase</keyword>
<accession>A0A418XXP4</accession>
<keyword evidence="4" id="KW-1185">Reference proteome</keyword>
<dbReference type="OrthoDB" id="9792269at2"/>
<name>A0A418XXP4_9GAMM</name>
<organism evidence="3 4">
    <name type="scientific">Alcanivorax profundi</name>
    <dbReference type="NCBI Taxonomy" id="2338368"/>
    <lineage>
        <taxon>Bacteria</taxon>
        <taxon>Pseudomonadati</taxon>
        <taxon>Pseudomonadota</taxon>
        <taxon>Gammaproteobacteria</taxon>
        <taxon>Oceanospirillales</taxon>
        <taxon>Alcanivoracaceae</taxon>
        <taxon>Alcanivorax</taxon>
    </lineage>
</organism>
<feature type="domain" description="Glycosyl transferase family 1" evidence="1">
    <location>
        <begin position="191"/>
        <end position="335"/>
    </location>
</feature>
<dbReference type="EMBL" id="QYYA01000003">
    <property type="protein sequence ID" value="RJG17587.1"/>
    <property type="molecule type" value="Genomic_DNA"/>
</dbReference>
<dbReference type="AlphaFoldDB" id="A0A418XXP4"/>